<gene>
    <name evidence="1" type="ORF">FC701_31755</name>
</gene>
<accession>A0A4U2ZX12</accession>
<proteinExistence type="predicted"/>
<comment type="caution">
    <text evidence="1">The sequence shown here is derived from an EMBL/GenBank/DDBJ whole genome shotgun (WGS) entry which is preliminary data.</text>
</comment>
<dbReference type="EMBL" id="SZOD01001111">
    <property type="protein sequence ID" value="TKI79438.1"/>
    <property type="molecule type" value="Genomic_DNA"/>
</dbReference>
<protein>
    <submittedName>
        <fullName evidence="1">Uncharacterized protein</fullName>
    </submittedName>
</protein>
<reference evidence="1 2" key="1">
    <citation type="journal article" date="2019" name="Environ. Microbiol.">
        <title>An active ?-lactamase is a part of an orchestrated cell wall stress resistance network of Bacillus subtilis and related rhizosphere species.</title>
        <authorList>
            <person name="Bucher T."/>
            <person name="Keren-Paz A."/>
            <person name="Hausser J."/>
            <person name="Olender T."/>
            <person name="Cytryn E."/>
            <person name="Kolodkin-Gal I."/>
        </authorList>
    </citation>
    <scope>NUCLEOTIDE SEQUENCE [LARGE SCALE GENOMIC DNA]</scope>
    <source>
        <strain evidence="1 2">I186</strain>
    </source>
</reference>
<sequence length="112" mass="12731">MKENMLYKIKAQKVDNSINITAETSNDVSLEEAIEIAKEDVLLSPLNTYRNFIVEPICTKEEWEEGTVSFCPRCGANIREYGIGQGGSFDCYECSTTIEAYVYVHDEEDDEE</sequence>
<dbReference type="AlphaFoldDB" id="A0A4U2ZX12"/>
<name>A0A4U2ZX12_BACMY</name>
<organism evidence="1 2">
    <name type="scientific">Bacillus mycoides</name>
    <dbReference type="NCBI Taxonomy" id="1405"/>
    <lineage>
        <taxon>Bacteria</taxon>
        <taxon>Bacillati</taxon>
        <taxon>Bacillota</taxon>
        <taxon>Bacilli</taxon>
        <taxon>Bacillales</taxon>
        <taxon>Bacillaceae</taxon>
        <taxon>Bacillus</taxon>
        <taxon>Bacillus cereus group</taxon>
    </lineage>
</organism>
<evidence type="ECO:0000313" key="1">
    <source>
        <dbReference type="EMBL" id="TKI79438.1"/>
    </source>
</evidence>
<dbReference type="RefSeq" id="WP_137059411.1">
    <property type="nucleotide sequence ID" value="NZ_SZOD01001111.1"/>
</dbReference>
<dbReference type="Proteomes" id="UP000305524">
    <property type="component" value="Unassembled WGS sequence"/>
</dbReference>
<evidence type="ECO:0000313" key="2">
    <source>
        <dbReference type="Proteomes" id="UP000305524"/>
    </source>
</evidence>